<evidence type="ECO:0000313" key="9">
    <source>
        <dbReference type="EMBL" id="PKK89026.1"/>
    </source>
</evidence>
<feature type="transmembrane region" description="Helical" evidence="7">
    <location>
        <begin position="479"/>
        <end position="504"/>
    </location>
</feature>
<evidence type="ECO:0000256" key="2">
    <source>
        <dbReference type="ARBA" id="ARBA00022448"/>
    </source>
</evidence>
<feature type="transmembrane region" description="Helical" evidence="7">
    <location>
        <begin position="627"/>
        <end position="650"/>
    </location>
</feature>
<dbReference type="Pfam" id="PF00528">
    <property type="entry name" value="BPD_transp_1"/>
    <property type="match status" value="1"/>
</dbReference>
<feature type="transmembrane region" description="Helical" evidence="7">
    <location>
        <begin position="733"/>
        <end position="753"/>
    </location>
</feature>
<dbReference type="Gene3D" id="3.40.190.10">
    <property type="entry name" value="Periplasmic binding protein-like II"/>
    <property type="match status" value="2"/>
</dbReference>
<protein>
    <recommendedName>
        <fullName evidence="8">ABC transmembrane type-1 domain-containing protein</fullName>
    </recommendedName>
</protein>
<comment type="caution">
    <text evidence="9">The sequence shown here is derived from an EMBL/GenBank/DDBJ whole genome shotgun (WGS) entry which is preliminary data.</text>
</comment>
<dbReference type="InterPro" id="IPR000515">
    <property type="entry name" value="MetI-like"/>
</dbReference>
<dbReference type="InterPro" id="IPR035906">
    <property type="entry name" value="MetI-like_sf"/>
</dbReference>
<keyword evidence="4 7" id="KW-0812">Transmembrane</keyword>
<feature type="transmembrane region" description="Helical" evidence="7">
    <location>
        <begin position="545"/>
        <end position="567"/>
    </location>
</feature>
<dbReference type="InterPro" id="IPR051393">
    <property type="entry name" value="ABC_transporter_permease"/>
</dbReference>
<dbReference type="Pfam" id="PF13416">
    <property type="entry name" value="SBP_bac_8"/>
    <property type="match status" value="1"/>
</dbReference>
<dbReference type="Gene3D" id="1.10.3720.10">
    <property type="entry name" value="MetI-like"/>
    <property type="match status" value="1"/>
</dbReference>
<evidence type="ECO:0000256" key="7">
    <source>
        <dbReference type="RuleBase" id="RU363032"/>
    </source>
</evidence>
<keyword evidence="3" id="KW-1003">Cell membrane</keyword>
<feature type="transmembrane region" description="Helical" evidence="7">
    <location>
        <begin position="579"/>
        <end position="599"/>
    </location>
</feature>
<evidence type="ECO:0000256" key="4">
    <source>
        <dbReference type="ARBA" id="ARBA00022692"/>
    </source>
</evidence>
<comment type="similarity">
    <text evidence="7">Belongs to the binding-protein-dependent transport system permease family.</text>
</comment>
<gene>
    <name evidence="9" type="ORF">CVV64_16195</name>
</gene>
<evidence type="ECO:0000256" key="6">
    <source>
        <dbReference type="ARBA" id="ARBA00023136"/>
    </source>
</evidence>
<evidence type="ECO:0000256" key="3">
    <source>
        <dbReference type="ARBA" id="ARBA00022475"/>
    </source>
</evidence>
<keyword evidence="6 7" id="KW-0472">Membrane</keyword>
<feature type="transmembrane region" description="Helical" evidence="7">
    <location>
        <begin position="687"/>
        <end position="707"/>
    </location>
</feature>
<dbReference type="PANTHER" id="PTHR30193">
    <property type="entry name" value="ABC TRANSPORTER PERMEASE PROTEIN"/>
    <property type="match status" value="1"/>
</dbReference>
<evidence type="ECO:0000313" key="10">
    <source>
        <dbReference type="Proteomes" id="UP000233256"/>
    </source>
</evidence>
<dbReference type="AlphaFoldDB" id="A0A2N1PL22"/>
<name>A0A2N1PL22_9BACT</name>
<dbReference type="Proteomes" id="UP000233256">
    <property type="component" value="Unassembled WGS sequence"/>
</dbReference>
<feature type="domain" description="ABC transmembrane type-1" evidence="8">
    <location>
        <begin position="541"/>
        <end position="754"/>
    </location>
</feature>
<organism evidence="9 10">
    <name type="scientific">Candidatus Wallbacteria bacterium HGW-Wallbacteria-1</name>
    <dbReference type="NCBI Taxonomy" id="2013854"/>
    <lineage>
        <taxon>Bacteria</taxon>
        <taxon>Candidatus Walliibacteriota</taxon>
    </lineage>
</organism>
<comment type="subcellular location">
    <subcellularLocation>
        <location evidence="1 7">Cell membrane</location>
        <topology evidence="1 7">Multi-pass membrane protein</topology>
    </subcellularLocation>
</comment>
<evidence type="ECO:0000256" key="5">
    <source>
        <dbReference type="ARBA" id="ARBA00022989"/>
    </source>
</evidence>
<dbReference type="SUPFAM" id="SSF53850">
    <property type="entry name" value="Periplasmic binding protein-like II"/>
    <property type="match status" value="1"/>
</dbReference>
<sequence length="765" mass="87127">MPKVFNKGFKMNFKLNLNWNLNRILTITVLCFLLLLQPLHAKKVEIQVWAMGNEGKLIREMADIFEKENPEIQIVTQAIPWNGAHEKLVTSVVGNIPPDVCQLGTTWMPEFHAMNALEPVDRFLAASKSLKRDSFFPEALKTATFDNQIYGIPWYLDTRLIYYRKDILEKIGYSSFPLTWDDFFAMAEKLKKYKKENKSAGYCMTMPGNDWQIFLIFLWQQGGSIFGDELSDCLVNSPDAVKATEFYKSFFDRGLSPFEASSDMDIFNAFETGFFPMFISGPWMISEIERNKPSLSGKWATARMPAKKNYSSFIGGSNLVIFRNTKHKEESWKFIQFLSKAENQTAWYTLSRNLPSNSNSWKDEAISGNIHLKAFREQLTQTKSPPNIPEWESIAASISSNLESVMYGKIPIQKSLDYLKIQIDESVARSKGKQSPAFKISIVILIFLIFIFSLIVYLRKNSGVTVKVGGTVGTSNSTGWLFLAPALTILAVFLFLPVIISFIISLTNWNIYSVNDLNSLVFTGFSNYSKLLADPIFWVSLKNTLIFSLVGVPLNIILALVTAVILNQQCIKFKTFFRIGFFIPVITTMVAVAVVWRWLYNPDFGIFNWILSLVGMTPQNWLTDPDLAIWSLVVMGVWKGFGYNMIIFIASLQAIPESLYEAAEIDGATNMQQFFHITLPMLKKTTAFITIMTTIGYLQFFAEPYIMTKGGPLNSTMSVVLYMYNHGFKFYNLGYASAIAYILFGIIFIFTLFQIKISQRLEMEQ</sequence>
<dbReference type="CDD" id="cd06261">
    <property type="entry name" value="TM_PBP2"/>
    <property type="match status" value="1"/>
</dbReference>
<dbReference type="CDD" id="cd14747">
    <property type="entry name" value="PBP2_MalE"/>
    <property type="match status" value="1"/>
</dbReference>
<accession>A0A2N1PL22</accession>
<dbReference type="SUPFAM" id="SSF161098">
    <property type="entry name" value="MetI-like"/>
    <property type="match status" value="1"/>
</dbReference>
<dbReference type="PANTHER" id="PTHR30193:SF37">
    <property type="entry name" value="INNER MEMBRANE ABC TRANSPORTER PERMEASE PROTEIN YCJO"/>
    <property type="match status" value="1"/>
</dbReference>
<dbReference type="GO" id="GO:0055085">
    <property type="term" value="P:transmembrane transport"/>
    <property type="evidence" value="ECO:0007669"/>
    <property type="project" value="InterPro"/>
</dbReference>
<evidence type="ECO:0000259" key="8">
    <source>
        <dbReference type="PROSITE" id="PS50928"/>
    </source>
</evidence>
<dbReference type="GO" id="GO:0005886">
    <property type="term" value="C:plasma membrane"/>
    <property type="evidence" value="ECO:0007669"/>
    <property type="project" value="UniProtKB-SubCell"/>
</dbReference>
<keyword evidence="2 7" id="KW-0813">Transport</keyword>
<evidence type="ECO:0000256" key="1">
    <source>
        <dbReference type="ARBA" id="ARBA00004651"/>
    </source>
</evidence>
<proteinExistence type="inferred from homology"/>
<keyword evidence="5 7" id="KW-1133">Transmembrane helix</keyword>
<feature type="transmembrane region" description="Helical" evidence="7">
    <location>
        <begin position="437"/>
        <end position="458"/>
    </location>
</feature>
<dbReference type="InterPro" id="IPR006059">
    <property type="entry name" value="SBP"/>
</dbReference>
<reference evidence="9 10" key="1">
    <citation type="journal article" date="2017" name="ISME J.">
        <title>Potential for microbial H2 and metal transformations associated with novel bacteria and archaea in deep terrestrial subsurface sediments.</title>
        <authorList>
            <person name="Hernsdorf A.W."/>
            <person name="Amano Y."/>
            <person name="Miyakawa K."/>
            <person name="Ise K."/>
            <person name="Suzuki Y."/>
            <person name="Anantharaman K."/>
            <person name="Probst A."/>
            <person name="Burstein D."/>
            <person name="Thomas B.C."/>
            <person name="Banfield J.F."/>
        </authorList>
    </citation>
    <scope>NUCLEOTIDE SEQUENCE [LARGE SCALE GENOMIC DNA]</scope>
    <source>
        <strain evidence="9">HGW-Wallbacteria-1</strain>
    </source>
</reference>
<dbReference type="PROSITE" id="PS50928">
    <property type="entry name" value="ABC_TM1"/>
    <property type="match status" value="1"/>
</dbReference>
<dbReference type="EMBL" id="PGXC01000027">
    <property type="protein sequence ID" value="PKK89026.1"/>
    <property type="molecule type" value="Genomic_DNA"/>
</dbReference>